<gene>
    <name evidence="4" type="ORF">LOTGIDRAFT_227845</name>
</gene>
<name>V4BGW9_LOTGI</name>
<evidence type="ECO:0000256" key="1">
    <source>
        <dbReference type="SAM" id="MobiDB-lite"/>
    </source>
</evidence>
<dbReference type="PROSITE" id="PS50022">
    <property type="entry name" value="FA58C_3"/>
    <property type="match status" value="2"/>
</dbReference>
<sequence length="580" mass="67204">MSIKMEKSIVWILLLLQLLAAFSVSAEYDPKCEEVEEFKDRYFGDLEVDQDLHDNNKLLSINIQFNHPSYVKSWTVKGRDGPNEGPIHNRSGLILKYTVEYGNQEGDWVPVGPSENNHEFMNDGNLAKPNFETKVSFEEPIKTKALRFFPQLWDGAPYMAVNVIYCVDENDHSQWKEMQINTNLILEALKKVDRNKKKAKVKAANIKAGEDLENESEEENAQNHYTEENADEADVNEANEDYVEEYVEEDAEEDTEEDEEDDDEEEDIEVEDNRRCQTSVVWRYNGEREIADRFSSSSGSSTAYRLTLANLENPFLFLAHDKREYAQVKFAAPSRVMMLRTVGKSDSGDWGLVTQFSLFYRNDIDEKWRYYTDTDGNRRLFDTKVRDKISAMVPEEFRLPRPIVAKIIRLYPHKWSGKPYLSLDVKACYLSDPYPEFKYCSDSLLSQDDSLLLISFDNLERMGELANYQKYRTLELEGIEDESLVTGVKVRIMTDDASRDFVKSFAMQYFNEEDEWKNVVDDDGIIKIFHAYAEESEESEDTAILKFSDPVETGFLRVYPESWTGSKPVLFIDVLGCTDF</sequence>
<keyword evidence="2" id="KW-0732">Signal</keyword>
<evidence type="ECO:0000313" key="5">
    <source>
        <dbReference type="Proteomes" id="UP000030746"/>
    </source>
</evidence>
<dbReference type="AlphaFoldDB" id="V4BGW9"/>
<feature type="domain" description="F5/8 type C" evidence="3">
    <location>
        <begin position="485"/>
        <end position="577"/>
    </location>
</feature>
<reference evidence="4 5" key="1">
    <citation type="journal article" date="2013" name="Nature">
        <title>Insights into bilaterian evolution from three spiralian genomes.</title>
        <authorList>
            <person name="Simakov O."/>
            <person name="Marletaz F."/>
            <person name="Cho S.J."/>
            <person name="Edsinger-Gonzales E."/>
            <person name="Havlak P."/>
            <person name="Hellsten U."/>
            <person name="Kuo D.H."/>
            <person name="Larsson T."/>
            <person name="Lv J."/>
            <person name="Arendt D."/>
            <person name="Savage R."/>
            <person name="Osoegawa K."/>
            <person name="de Jong P."/>
            <person name="Grimwood J."/>
            <person name="Chapman J.A."/>
            <person name="Shapiro H."/>
            <person name="Aerts A."/>
            <person name="Otillar R.P."/>
            <person name="Terry A.Y."/>
            <person name="Boore J.L."/>
            <person name="Grigoriev I.V."/>
            <person name="Lindberg D.R."/>
            <person name="Seaver E.C."/>
            <person name="Weisblat D.A."/>
            <person name="Putnam N.H."/>
            <person name="Rokhsar D.S."/>
        </authorList>
    </citation>
    <scope>NUCLEOTIDE SEQUENCE [LARGE SCALE GENOMIC DNA]</scope>
</reference>
<dbReference type="HOGENOM" id="CLU_470341_0_0_1"/>
<dbReference type="OMA" id="IGMSHPM"/>
<feature type="compositionally biased region" description="Acidic residues" evidence="1">
    <location>
        <begin position="211"/>
        <end position="220"/>
    </location>
</feature>
<protein>
    <recommendedName>
        <fullName evidence="3">F5/8 type C domain-containing protein</fullName>
    </recommendedName>
</protein>
<dbReference type="SUPFAM" id="SSF49785">
    <property type="entry name" value="Galactose-binding domain-like"/>
    <property type="match status" value="3"/>
</dbReference>
<proteinExistence type="predicted"/>
<dbReference type="GeneID" id="20247450"/>
<dbReference type="Gene3D" id="2.60.120.260">
    <property type="entry name" value="Galactose-binding domain-like"/>
    <property type="match status" value="3"/>
</dbReference>
<evidence type="ECO:0000256" key="2">
    <source>
        <dbReference type="SAM" id="SignalP"/>
    </source>
</evidence>
<accession>V4BGW9</accession>
<feature type="compositionally biased region" description="Acidic residues" evidence="1">
    <location>
        <begin position="228"/>
        <end position="270"/>
    </location>
</feature>
<dbReference type="PANTHER" id="PTHR24543">
    <property type="entry name" value="MULTICOPPER OXIDASE-RELATED"/>
    <property type="match status" value="1"/>
</dbReference>
<dbReference type="RefSeq" id="XP_009043712.1">
    <property type="nucleotide sequence ID" value="XM_009045464.1"/>
</dbReference>
<dbReference type="InterPro" id="IPR008979">
    <property type="entry name" value="Galactose-bd-like_sf"/>
</dbReference>
<feature type="region of interest" description="Disordered" evidence="1">
    <location>
        <begin position="208"/>
        <end position="274"/>
    </location>
</feature>
<evidence type="ECO:0000313" key="4">
    <source>
        <dbReference type="EMBL" id="ESP05167.1"/>
    </source>
</evidence>
<feature type="signal peptide" evidence="2">
    <location>
        <begin position="1"/>
        <end position="26"/>
    </location>
</feature>
<organism evidence="4 5">
    <name type="scientific">Lottia gigantea</name>
    <name type="common">Giant owl limpet</name>
    <dbReference type="NCBI Taxonomy" id="225164"/>
    <lineage>
        <taxon>Eukaryota</taxon>
        <taxon>Metazoa</taxon>
        <taxon>Spiralia</taxon>
        <taxon>Lophotrochozoa</taxon>
        <taxon>Mollusca</taxon>
        <taxon>Gastropoda</taxon>
        <taxon>Patellogastropoda</taxon>
        <taxon>Lottioidea</taxon>
        <taxon>Lottiidae</taxon>
        <taxon>Lottia</taxon>
    </lineage>
</organism>
<dbReference type="OrthoDB" id="6080817at2759"/>
<dbReference type="InterPro" id="IPR000421">
    <property type="entry name" value="FA58C"/>
</dbReference>
<feature type="chain" id="PRO_5004717798" description="F5/8 type C domain-containing protein" evidence="2">
    <location>
        <begin position="27"/>
        <end position="580"/>
    </location>
</feature>
<dbReference type="CTD" id="20247450"/>
<dbReference type="KEGG" id="lgi:LOTGIDRAFT_227845"/>
<dbReference type="EMBL" id="KB199650">
    <property type="protein sequence ID" value="ESP05167.1"/>
    <property type="molecule type" value="Genomic_DNA"/>
</dbReference>
<feature type="domain" description="F5/8 type C" evidence="3">
    <location>
        <begin position="276"/>
        <end position="428"/>
    </location>
</feature>
<keyword evidence="5" id="KW-1185">Reference proteome</keyword>
<evidence type="ECO:0000259" key="3">
    <source>
        <dbReference type="PROSITE" id="PS50022"/>
    </source>
</evidence>
<dbReference type="Pfam" id="PF00754">
    <property type="entry name" value="F5_F8_type_C"/>
    <property type="match status" value="1"/>
</dbReference>
<dbReference type="Proteomes" id="UP000030746">
    <property type="component" value="Unassembled WGS sequence"/>
</dbReference>